<evidence type="ECO:0000313" key="4">
    <source>
        <dbReference type="EMBL" id="QOI73454.1"/>
    </source>
</evidence>
<dbReference type="GeneID" id="27109203"/>
<reference evidence="3" key="2">
    <citation type="submission" date="2019-07" db="EMBL/GenBank/DDBJ databases">
        <authorList>
            <person name="Voronova N."/>
            <person name="Levykina S."/>
            <person name="Shulinski R."/>
            <person name="Bandarenka Y."/>
        </authorList>
    </citation>
    <scope>NUCLEOTIDE SEQUENCE</scope>
</reference>
<keyword evidence="1" id="KW-0812">Transmembrane</keyword>
<feature type="transmembrane region" description="Helical" evidence="1">
    <location>
        <begin position="29"/>
        <end position="49"/>
    </location>
</feature>
<proteinExistence type="predicted"/>
<dbReference type="EMBL" id="KU236024">
    <property type="protein sequence ID" value="AMN14581.1"/>
    <property type="molecule type" value="Genomic_DNA"/>
</dbReference>
<protein>
    <submittedName>
        <fullName evidence="2">NADH dehydrogenase subunit 4L</fullName>
    </submittedName>
</protein>
<dbReference type="EMBL" id="MZ707523">
    <property type="protein sequence ID" value="UCC42438.1"/>
    <property type="molecule type" value="Genomic_DNA"/>
</dbReference>
<geneLocation type="mitochondrion" evidence="2"/>
<dbReference type="EMBL" id="MN232006">
    <property type="protein sequence ID" value="QHN90081.1"/>
    <property type="molecule type" value="Genomic_DNA"/>
</dbReference>
<accession>A0A140GME5</accession>
<dbReference type="EMBL" id="MT900593">
    <property type="protein sequence ID" value="QOI73454.1"/>
    <property type="molecule type" value="Genomic_DNA"/>
</dbReference>
<feature type="transmembrane region" description="Helical" evidence="1">
    <location>
        <begin position="56"/>
        <end position="81"/>
    </location>
</feature>
<name>A0A140GME5_MYZPE</name>
<evidence type="ECO:0000256" key="1">
    <source>
        <dbReference type="SAM" id="Phobius"/>
    </source>
</evidence>
<dbReference type="CTD" id="4539"/>
<keyword evidence="1" id="KW-1133">Transmembrane helix</keyword>
<keyword evidence="2" id="KW-0496">Mitochondrion</keyword>
<dbReference type="RefSeq" id="YP_009239944.1">
    <property type="nucleotide sequence ID" value="NC_029727.1"/>
</dbReference>
<sequence>MMNLFILVLMFMLFSGVLFYIFNFNHLLMMLLGLEYLLLILSLLFLLNLMMFIKQYVLLLVFFIFCISESVLGLTILILMVRMYGNDYLKSLMILQC</sequence>
<dbReference type="AlphaFoldDB" id="A0A140GME5"/>
<evidence type="ECO:0000313" key="3">
    <source>
        <dbReference type="EMBL" id="QHN90081.1"/>
    </source>
</evidence>
<evidence type="ECO:0000313" key="2">
    <source>
        <dbReference type="EMBL" id="AMN14581.1"/>
    </source>
</evidence>
<organism evidence="2">
    <name type="scientific">Myzus persicae</name>
    <name type="common">Green peach aphid</name>
    <name type="synonym">Aphis persicae</name>
    <dbReference type="NCBI Taxonomy" id="13164"/>
    <lineage>
        <taxon>Eukaryota</taxon>
        <taxon>Metazoa</taxon>
        <taxon>Ecdysozoa</taxon>
        <taxon>Arthropoda</taxon>
        <taxon>Hexapoda</taxon>
        <taxon>Insecta</taxon>
        <taxon>Pterygota</taxon>
        <taxon>Neoptera</taxon>
        <taxon>Paraneoptera</taxon>
        <taxon>Hemiptera</taxon>
        <taxon>Sternorrhyncha</taxon>
        <taxon>Aphidomorpha</taxon>
        <taxon>Aphidoidea</taxon>
        <taxon>Aphididae</taxon>
        <taxon>Macrosiphini</taxon>
        <taxon>Myzus</taxon>
    </lineage>
</organism>
<reference evidence="2" key="1">
    <citation type="submission" date="2015-12" db="EMBL/GenBank/DDBJ databases">
        <title>Mitochondrial genome of Myzus persicae (Hemiptera: Aphididae).</title>
        <authorList>
            <person name="Wang J.J."/>
            <person name="Dai R.H."/>
            <person name="Yang H."/>
        </authorList>
    </citation>
    <scope>NUCLEOTIDE SEQUENCE</scope>
</reference>
<gene>
    <name evidence="2" type="primary">ND4L</name>
</gene>
<reference evidence="4" key="4">
    <citation type="submission" date="2020-08" db="EMBL/GenBank/DDBJ databases">
        <title>The complete mitochondrial genome of Myzus persicae (Sulzer, 1776) (Hemiptera: Aphididae) isolated in Korea.</title>
        <authorList>
            <person name="Jung Y.J."/>
            <person name="Jo J."/>
            <person name="Bae Y."/>
            <person name="Xi H."/>
            <person name="Seol M.-A."/>
            <person name="Yoo S.-H."/>
            <person name="Park C."/>
            <person name="Park J."/>
        </authorList>
    </citation>
    <scope>NUCLEOTIDE SEQUENCE</scope>
</reference>
<reference evidence="5" key="5">
    <citation type="submission" date="2021-08" db="EMBL/GenBank/DDBJ databases">
        <title>The organelle genome sequences obtained as by-products from NGS raw reads of the samples mixed with plants and aphid species.</title>
        <authorList>
            <person name="Park J."/>
            <person name="Xi H."/>
            <person name="Jung Y.J."/>
            <person name="Oh S.-H."/>
        </authorList>
    </citation>
    <scope>NUCLEOTIDE SEQUENCE</scope>
</reference>
<dbReference type="Gene3D" id="1.10.287.3510">
    <property type="match status" value="1"/>
</dbReference>
<evidence type="ECO:0000313" key="5">
    <source>
        <dbReference type="EMBL" id="UCC42438.1"/>
    </source>
</evidence>
<reference evidence="3" key="3">
    <citation type="journal article" date="2020" name="Int. J. Biol. Macromol.">
        <title>Characteristic and variability of five complete aphid mitochondrial genomes: Aphis fabae mordvilkoi, Aphis craccivora, Myzus persicae, Therioaphis tenera and Appendiseta robiniae (Hemiptera; Sternorrhyncha; Aphididae).</title>
        <authorList>
            <person name="Voronova N.V."/>
            <person name="Levykina S."/>
            <person name="Warner D."/>
            <person name="Shulinski R."/>
            <person name="Bandarenka Y."/>
            <person name="Zhorov D."/>
        </authorList>
    </citation>
    <scope>NUCLEOTIDE SEQUENCE</scope>
</reference>
<keyword evidence="1" id="KW-0472">Membrane</keyword>
<dbReference type="OrthoDB" id="6146597at2759"/>